<dbReference type="InterPro" id="IPR052530">
    <property type="entry name" value="NAD(P)H_nitroreductase"/>
</dbReference>
<dbReference type="AlphaFoldDB" id="A0A644ZUF7"/>
<organism evidence="2">
    <name type="scientific">bioreactor metagenome</name>
    <dbReference type="NCBI Taxonomy" id="1076179"/>
    <lineage>
        <taxon>unclassified sequences</taxon>
        <taxon>metagenomes</taxon>
        <taxon>ecological metagenomes</taxon>
    </lineage>
</organism>
<dbReference type="EMBL" id="VSSQ01010498">
    <property type="protein sequence ID" value="MPM44492.1"/>
    <property type="molecule type" value="Genomic_DNA"/>
</dbReference>
<evidence type="ECO:0000313" key="2">
    <source>
        <dbReference type="EMBL" id="MPM44492.1"/>
    </source>
</evidence>
<dbReference type="Gene3D" id="3.40.109.10">
    <property type="entry name" value="NADH Oxidase"/>
    <property type="match status" value="1"/>
</dbReference>
<dbReference type="Pfam" id="PF00881">
    <property type="entry name" value="Nitroreductase"/>
    <property type="match status" value="1"/>
</dbReference>
<protein>
    <recommendedName>
        <fullName evidence="1">Nitroreductase domain-containing protein</fullName>
    </recommendedName>
</protein>
<comment type="caution">
    <text evidence="2">The sequence shown here is derived from an EMBL/GenBank/DDBJ whole genome shotgun (WGS) entry which is preliminary data.</text>
</comment>
<evidence type="ECO:0000259" key="1">
    <source>
        <dbReference type="Pfam" id="PF00881"/>
    </source>
</evidence>
<dbReference type="PANTHER" id="PTHR43821:SF1">
    <property type="entry name" value="NAD(P)H NITROREDUCTASE YDJA-RELATED"/>
    <property type="match status" value="1"/>
</dbReference>
<proteinExistence type="predicted"/>
<dbReference type="PANTHER" id="PTHR43821">
    <property type="entry name" value="NAD(P)H NITROREDUCTASE YDJA-RELATED"/>
    <property type="match status" value="1"/>
</dbReference>
<reference evidence="2" key="1">
    <citation type="submission" date="2019-08" db="EMBL/GenBank/DDBJ databases">
        <authorList>
            <person name="Kucharzyk K."/>
            <person name="Murdoch R.W."/>
            <person name="Higgins S."/>
            <person name="Loffler F."/>
        </authorList>
    </citation>
    <scope>NUCLEOTIDE SEQUENCE</scope>
</reference>
<sequence length="173" mass="19853">MDKPEILKEILKSRKSTFPQNYSPEKIEDAVLSEILESAKYVPSHKKTYPARLKVFRDEEKDRLGNQLAKIYKETTAPENFIAKKYEDIPNKISMADTVIAICINFSGKVPEWEEIASTAAAVENMYLTCAVNEIGCYWSTPGMIRHLGDFLNLEENQKCYGLFYMGKLNREL</sequence>
<dbReference type="InterPro" id="IPR029479">
    <property type="entry name" value="Nitroreductase"/>
</dbReference>
<dbReference type="InterPro" id="IPR000415">
    <property type="entry name" value="Nitroreductase-like"/>
</dbReference>
<accession>A0A644ZUF7</accession>
<feature type="domain" description="Nitroreductase" evidence="1">
    <location>
        <begin position="12"/>
        <end position="168"/>
    </location>
</feature>
<gene>
    <name evidence="2" type="ORF">SDC9_91170</name>
</gene>
<dbReference type="SUPFAM" id="SSF55469">
    <property type="entry name" value="FMN-dependent nitroreductase-like"/>
    <property type="match status" value="1"/>
</dbReference>
<dbReference type="GO" id="GO:0016491">
    <property type="term" value="F:oxidoreductase activity"/>
    <property type="evidence" value="ECO:0007669"/>
    <property type="project" value="InterPro"/>
</dbReference>
<name>A0A644ZUF7_9ZZZZ</name>